<keyword evidence="5" id="KW-0539">Nucleus</keyword>
<dbReference type="PANTHER" id="PTHR16223:SF109">
    <property type="entry name" value="BHLH DOMAIN-CONTAINING PROTEIN"/>
    <property type="match status" value="1"/>
</dbReference>
<dbReference type="SUPFAM" id="SSF47459">
    <property type="entry name" value="HLH, helix-loop-helix DNA-binding domain"/>
    <property type="match status" value="1"/>
</dbReference>
<feature type="region of interest" description="Disordered" evidence="6">
    <location>
        <begin position="122"/>
        <end position="157"/>
    </location>
</feature>
<proteinExistence type="predicted"/>
<dbReference type="AlphaFoldDB" id="A0A9I9D7T3"/>
<keyword evidence="2" id="KW-0805">Transcription regulation</keyword>
<dbReference type="PANTHER" id="PTHR16223">
    <property type="entry name" value="TRANSCRIPTION FACTOR BHLH83-RELATED"/>
    <property type="match status" value="1"/>
</dbReference>
<keyword evidence="4" id="KW-0804">Transcription</keyword>
<feature type="compositionally biased region" description="Polar residues" evidence="6">
    <location>
        <begin position="123"/>
        <end position="139"/>
    </location>
</feature>
<dbReference type="Gene3D" id="4.10.280.10">
    <property type="entry name" value="Helix-loop-helix DNA-binding domain"/>
    <property type="match status" value="1"/>
</dbReference>
<reference evidence="7" key="1">
    <citation type="submission" date="2023-03" db="UniProtKB">
        <authorList>
            <consortium name="EnsemblPlants"/>
        </authorList>
    </citation>
    <scope>IDENTIFICATION</scope>
</reference>
<protein>
    <recommendedName>
        <fullName evidence="8">Transcription factor bHLH69-like</fullName>
    </recommendedName>
</protein>
<evidence type="ECO:0000256" key="6">
    <source>
        <dbReference type="SAM" id="MobiDB-lite"/>
    </source>
</evidence>
<dbReference type="GO" id="GO:0046983">
    <property type="term" value="F:protein dimerization activity"/>
    <property type="evidence" value="ECO:0007669"/>
    <property type="project" value="InterPro"/>
</dbReference>
<dbReference type="InterPro" id="IPR036638">
    <property type="entry name" value="HLH_DNA-bd_sf"/>
</dbReference>
<sequence length="319" mass="35738">MKLDSNVVKMEGQNGCNNSVRMLSLNFGANVNIVSQARRDFTNHHHVLPADRNVNQTNIPHLTEWTQAAKTSPAFVEFIADTSNFSRETSTKDVIAVVPSTVQTINGVSELRSKISYNHLAGSYNSKPTDSRNNARGTLSKSRPSSSSKRGYSADRQRKMRIAERLEALLELLPPSKENQASALDDAIDHIKYLQLRIKVMADKKTLVTSGMISMMPKSPNHNPHLLERGKHRWMDDKTNLIKLKMDLSQSKLGGELSSEPFIFVEGYGHYMNHQEMQISEPLEEMVGKLMEVDPLAAAQLLENKGLFVMPMDFVEGLC</sequence>
<feature type="compositionally biased region" description="Low complexity" evidence="6">
    <location>
        <begin position="140"/>
        <end position="150"/>
    </location>
</feature>
<evidence type="ECO:0008006" key="8">
    <source>
        <dbReference type="Google" id="ProtNLM"/>
    </source>
</evidence>
<comment type="subcellular location">
    <subcellularLocation>
        <location evidence="1">Nucleus</location>
    </subcellularLocation>
</comment>
<name>A0A9I9D7T3_CUCME</name>
<organism evidence="7">
    <name type="scientific">Cucumis melo</name>
    <name type="common">Muskmelon</name>
    <dbReference type="NCBI Taxonomy" id="3656"/>
    <lineage>
        <taxon>Eukaryota</taxon>
        <taxon>Viridiplantae</taxon>
        <taxon>Streptophyta</taxon>
        <taxon>Embryophyta</taxon>
        <taxon>Tracheophyta</taxon>
        <taxon>Spermatophyta</taxon>
        <taxon>Magnoliopsida</taxon>
        <taxon>eudicotyledons</taxon>
        <taxon>Gunneridae</taxon>
        <taxon>Pentapetalae</taxon>
        <taxon>rosids</taxon>
        <taxon>fabids</taxon>
        <taxon>Cucurbitales</taxon>
        <taxon>Cucurbitaceae</taxon>
        <taxon>Benincaseae</taxon>
        <taxon>Cucumis</taxon>
    </lineage>
</organism>
<accession>A0A9I9D7T3</accession>
<dbReference type="InterPro" id="IPR045843">
    <property type="entry name" value="IND-like"/>
</dbReference>
<dbReference type="GO" id="GO:0000981">
    <property type="term" value="F:DNA-binding transcription factor activity, RNA polymerase II-specific"/>
    <property type="evidence" value="ECO:0007669"/>
    <property type="project" value="TreeGrafter"/>
</dbReference>
<keyword evidence="3" id="KW-0238">DNA-binding</keyword>
<evidence type="ECO:0000256" key="4">
    <source>
        <dbReference type="ARBA" id="ARBA00023163"/>
    </source>
</evidence>
<dbReference type="Gramene" id="MELO3C014408.2.1">
    <property type="protein sequence ID" value="MELO3C014408.2.1"/>
    <property type="gene ID" value="MELO3C014408.2"/>
</dbReference>
<evidence type="ECO:0000313" key="7">
    <source>
        <dbReference type="EnsemblPlants" id="MELO3C014408.2.1"/>
    </source>
</evidence>
<evidence type="ECO:0000256" key="3">
    <source>
        <dbReference type="ARBA" id="ARBA00023125"/>
    </source>
</evidence>
<dbReference type="GO" id="GO:0000978">
    <property type="term" value="F:RNA polymerase II cis-regulatory region sequence-specific DNA binding"/>
    <property type="evidence" value="ECO:0007669"/>
    <property type="project" value="TreeGrafter"/>
</dbReference>
<evidence type="ECO:0000256" key="5">
    <source>
        <dbReference type="ARBA" id="ARBA00023242"/>
    </source>
</evidence>
<evidence type="ECO:0000256" key="1">
    <source>
        <dbReference type="ARBA" id="ARBA00004123"/>
    </source>
</evidence>
<evidence type="ECO:0000256" key="2">
    <source>
        <dbReference type="ARBA" id="ARBA00023015"/>
    </source>
</evidence>
<dbReference type="EnsemblPlants" id="MELO3C014408.2.1">
    <property type="protein sequence ID" value="MELO3C014408.2.1"/>
    <property type="gene ID" value="MELO3C014408.2"/>
</dbReference>
<dbReference type="GO" id="GO:0005634">
    <property type="term" value="C:nucleus"/>
    <property type="evidence" value="ECO:0007669"/>
    <property type="project" value="UniProtKB-SubCell"/>
</dbReference>